<feature type="transmembrane region" description="Helical" evidence="6">
    <location>
        <begin position="304"/>
        <end position="322"/>
    </location>
</feature>
<reference evidence="7 8" key="1">
    <citation type="submission" date="2020-03" db="EMBL/GenBank/DDBJ databases">
        <title>Bradyrhizobium diversity isolated from nodules of Indigofera sp.</title>
        <authorList>
            <person name="Klepa M."/>
            <person name="Helene L."/>
            <person name="Hungria M."/>
        </authorList>
    </citation>
    <scope>NUCLEOTIDE SEQUENCE [LARGE SCALE GENOMIC DNA]</scope>
    <source>
        <strain evidence="7 8">WSM 1791</strain>
    </source>
</reference>
<evidence type="ECO:0000256" key="6">
    <source>
        <dbReference type="SAM" id="Phobius"/>
    </source>
</evidence>
<sequence>MTELQADQGAQALEIPHAQAKTQRNRDALIALAVFVVLALLPTVFSSKLLLDFVIRCAAYGLFATSLNLLVGYTGLISFGHGMFFGLGAYGFGLMMQKTGVPVPVAFIATLVITFVVALVIGAICVRLKEIYFAFVTLAFQMLIHSTILSWVSLTGGDQGLRGGIPRPPFLGIDLSNQLHLYVASCALLVIGLYLMHRIAQSPFGYTLRMIRDNAMRASFIGIDVWRAKLTIFVLAALFASTGGIIMALFVSGAYPEFAYWTISGEGIFINMLGGVTTFLGPMVGTVLLLILNDTVTRLTEYHGLVLGIVILFFAIGLRKGLMDFVVEWYAQRRNNAGERG</sequence>
<gene>
    <name evidence="7" type="ORF">HCN58_29935</name>
</gene>
<dbReference type="CDD" id="cd06581">
    <property type="entry name" value="TM_PBP1_LivM_like"/>
    <property type="match status" value="1"/>
</dbReference>
<dbReference type="PANTHER" id="PTHR30482">
    <property type="entry name" value="HIGH-AFFINITY BRANCHED-CHAIN AMINO ACID TRANSPORT SYSTEM PERMEASE"/>
    <property type="match status" value="1"/>
</dbReference>
<evidence type="ECO:0000256" key="1">
    <source>
        <dbReference type="ARBA" id="ARBA00004651"/>
    </source>
</evidence>
<feature type="transmembrane region" description="Helical" evidence="6">
    <location>
        <begin position="131"/>
        <end position="152"/>
    </location>
</feature>
<organism evidence="7 8">
    <name type="scientific">Bradyrhizobium australiense</name>
    <dbReference type="NCBI Taxonomy" id="2721161"/>
    <lineage>
        <taxon>Bacteria</taxon>
        <taxon>Pseudomonadati</taxon>
        <taxon>Pseudomonadota</taxon>
        <taxon>Alphaproteobacteria</taxon>
        <taxon>Hyphomicrobiales</taxon>
        <taxon>Nitrobacteraceae</taxon>
        <taxon>Bradyrhizobium</taxon>
    </lineage>
</organism>
<dbReference type="PANTHER" id="PTHR30482:SF17">
    <property type="entry name" value="ABC TRANSPORTER ATP-BINDING PROTEIN"/>
    <property type="match status" value="1"/>
</dbReference>
<comment type="caution">
    <text evidence="7">The sequence shown here is derived from an EMBL/GenBank/DDBJ whole genome shotgun (WGS) entry which is preliminary data.</text>
</comment>
<keyword evidence="4 6" id="KW-1133">Transmembrane helix</keyword>
<dbReference type="AlphaFoldDB" id="A0A7Y4GXF0"/>
<feature type="transmembrane region" description="Helical" evidence="6">
    <location>
        <begin position="267"/>
        <end position="292"/>
    </location>
</feature>
<evidence type="ECO:0000313" key="8">
    <source>
        <dbReference type="Proteomes" id="UP000544122"/>
    </source>
</evidence>
<dbReference type="GO" id="GO:0015658">
    <property type="term" value="F:branched-chain amino acid transmembrane transporter activity"/>
    <property type="evidence" value="ECO:0007669"/>
    <property type="project" value="InterPro"/>
</dbReference>
<keyword evidence="8" id="KW-1185">Reference proteome</keyword>
<dbReference type="Pfam" id="PF02653">
    <property type="entry name" value="BPD_transp_2"/>
    <property type="match status" value="1"/>
</dbReference>
<feature type="transmembrane region" description="Helical" evidence="6">
    <location>
        <begin position="53"/>
        <end position="71"/>
    </location>
</feature>
<accession>A0A7Y4GXF0</accession>
<feature type="transmembrane region" description="Helical" evidence="6">
    <location>
        <begin position="179"/>
        <end position="196"/>
    </location>
</feature>
<evidence type="ECO:0000256" key="2">
    <source>
        <dbReference type="ARBA" id="ARBA00022475"/>
    </source>
</evidence>
<evidence type="ECO:0000313" key="7">
    <source>
        <dbReference type="EMBL" id="NOJ43731.1"/>
    </source>
</evidence>
<dbReference type="InterPro" id="IPR043428">
    <property type="entry name" value="LivM-like"/>
</dbReference>
<feature type="transmembrane region" description="Helical" evidence="6">
    <location>
        <begin position="103"/>
        <end position="124"/>
    </location>
</feature>
<comment type="subcellular location">
    <subcellularLocation>
        <location evidence="1">Cell membrane</location>
        <topology evidence="1">Multi-pass membrane protein</topology>
    </subcellularLocation>
</comment>
<dbReference type="EMBL" id="JAAVLX010000011">
    <property type="protein sequence ID" value="NOJ43731.1"/>
    <property type="molecule type" value="Genomic_DNA"/>
</dbReference>
<name>A0A7Y4GXF0_9BRAD</name>
<feature type="transmembrane region" description="Helical" evidence="6">
    <location>
        <begin position="28"/>
        <end position="47"/>
    </location>
</feature>
<dbReference type="InterPro" id="IPR001851">
    <property type="entry name" value="ABC_transp_permease"/>
</dbReference>
<feature type="transmembrane region" description="Helical" evidence="6">
    <location>
        <begin position="230"/>
        <end position="255"/>
    </location>
</feature>
<dbReference type="RefSeq" id="WP_171582929.1">
    <property type="nucleotide sequence ID" value="NZ_JAAVLX010000011.1"/>
</dbReference>
<keyword evidence="3 6" id="KW-0812">Transmembrane</keyword>
<dbReference type="GO" id="GO:0005886">
    <property type="term" value="C:plasma membrane"/>
    <property type="evidence" value="ECO:0007669"/>
    <property type="project" value="UniProtKB-SubCell"/>
</dbReference>
<keyword evidence="5 6" id="KW-0472">Membrane</keyword>
<proteinExistence type="predicted"/>
<evidence type="ECO:0000256" key="4">
    <source>
        <dbReference type="ARBA" id="ARBA00022989"/>
    </source>
</evidence>
<keyword evidence="2" id="KW-1003">Cell membrane</keyword>
<evidence type="ECO:0000256" key="3">
    <source>
        <dbReference type="ARBA" id="ARBA00022692"/>
    </source>
</evidence>
<protein>
    <submittedName>
        <fullName evidence="7">Branched-chain amino acid ABC transporter permease</fullName>
    </submittedName>
</protein>
<evidence type="ECO:0000256" key="5">
    <source>
        <dbReference type="ARBA" id="ARBA00023136"/>
    </source>
</evidence>
<dbReference type="Proteomes" id="UP000544122">
    <property type="component" value="Unassembled WGS sequence"/>
</dbReference>